<keyword evidence="4" id="KW-0378">Hydrolase</keyword>
<feature type="transmembrane region" description="Helical" evidence="8">
    <location>
        <begin position="113"/>
        <end position="135"/>
    </location>
</feature>
<feature type="non-terminal residue" evidence="10">
    <location>
        <position position="573"/>
    </location>
</feature>
<dbReference type="SUPFAM" id="SSF48452">
    <property type="entry name" value="TPR-like"/>
    <property type="match status" value="1"/>
</dbReference>
<feature type="transmembrane region" description="Helical" evidence="8">
    <location>
        <begin position="36"/>
        <end position="54"/>
    </location>
</feature>
<dbReference type="CDD" id="cd07345">
    <property type="entry name" value="M48A_Ste24p-like"/>
    <property type="match status" value="1"/>
</dbReference>
<evidence type="ECO:0000256" key="7">
    <source>
        <dbReference type="PROSITE-ProRule" id="PRU00339"/>
    </source>
</evidence>
<gene>
    <name evidence="10" type="ORF">H8E19_02185</name>
</gene>
<evidence type="ECO:0000256" key="2">
    <source>
        <dbReference type="ARBA" id="ARBA00022670"/>
    </source>
</evidence>
<evidence type="ECO:0000256" key="8">
    <source>
        <dbReference type="SAM" id="Phobius"/>
    </source>
</evidence>
<evidence type="ECO:0000313" key="11">
    <source>
        <dbReference type="Proteomes" id="UP000650524"/>
    </source>
</evidence>
<organism evidence="10 11">
    <name type="scientific">Candidatus Desulfacyla euxinica</name>
    <dbReference type="NCBI Taxonomy" id="2841693"/>
    <lineage>
        <taxon>Bacteria</taxon>
        <taxon>Deltaproteobacteria</taxon>
        <taxon>Candidatus Desulfacyla</taxon>
    </lineage>
</organism>
<proteinExistence type="predicted"/>
<evidence type="ECO:0000313" key="10">
    <source>
        <dbReference type="EMBL" id="MBC8176187.1"/>
    </source>
</evidence>
<feature type="transmembrane region" description="Helical" evidence="8">
    <location>
        <begin position="343"/>
        <end position="364"/>
    </location>
</feature>
<feature type="transmembrane region" description="Helical" evidence="8">
    <location>
        <begin position="298"/>
        <end position="323"/>
    </location>
</feature>
<keyword evidence="6 10" id="KW-0482">Metalloprotease</keyword>
<dbReference type="Proteomes" id="UP000650524">
    <property type="component" value="Unassembled WGS sequence"/>
</dbReference>
<keyword evidence="8" id="KW-1133">Transmembrane helix</keyword>
<feature type="repeat" description="TPR" evidence="7">
    <location>
        <begin position="485"/>
        <end position="518"/>
    </location>
</feature>
<keyword evidence="8" id="KW-0472">Membrane</keyword>
<feature type="transmembrane region" description="Helical" evidence="8">
    <location>
        <begin position="75"/>
        <end position="93"/>
    </location>
</feature>
<dbReference type="InterPro" id="IPR011990">
    <property type="entry name" value="TPR-like_helical_dom_sf"/>
</dbReference>
<dbReference type="AlphaFoldDB" id="A0A8J6MVX4"/>
<evidence type="ECO:0000256" key="3">
    <source>
        <dbReference type="ARBA" id="ARBA00022723"/>
    </source>
</evidence>
<evidence type="ECO:0000256" key="4">
    <source>
        <dbReference type="ARBA" id="ARBA00022801"/>
    </source>
</evidence>
<reference evidence="10 11" key="1">
    <citation type="submission" date="2020-08" db="EMBL/GenBank/DDBJ databases">
        <title>Bridging the membrane lipid divide: bacteria of the FCB group superphylum have the potential to synthesize archaeal ether lipids.</title>
        <authorList>
            <person name="Villanueva L."/>
            <person name="Von Meijenfeldt F.A.B."/>
            <person name="Westbye A.B."/>
            <person name="Yadav S."/>
            <person name="Hopmans E.C."/>
            <person name="Dutilh B.E."/>
            <person name="Sinninghe Damste J.S."/>
        </authorList>
    </citation>
    <scope>NUCLEOTIDE SEQUENCE [LARGE SCALE GENOMIC DNA]</scope>
    <source>
        <strain evidence="10">NIOZ-UU27</strain>
    </source>
</reference>
<evidence type="ECO:0000256" key="6">
    <source>
        <dbReference type="ARBA" id="ARBA00023049"/>
    </source>
</evidence>
<dbReference type="PROSITE" id="PS50005">
    <property type="entry name" value="TPR"/>
    <property type="match status" value="1"/>
</dbReference>
<dbReference type="EMBL" id="JACNJD010000106">
    <property type="protein sequence ID" value="MBC8176187.1"/>
    <property type="molecule type" value="Genomic_DNA"/>
</dbReference>
<dbReference type="Gene3D" id="3.30.2010.10">
    <property type="entry name" value="Metalloproteases ('zincins'), catalytic domain"/>
    <property type="match status" value="1"/>
</dbReference>
<evidence type="ECO:0000259" key="9">
    <source>
        <dbReference type="Pfam" id="PF01435"/>
    </source>
</evidence>
<name>A0A8J6MVX4_9DELT</name>
<dbReference type="InterPro" id="IPR001915">
    <property type="entry name" value="Peptidase_M48"/>
</dbReference>
<comment type="cofactor">
    <cofactor evidence="1">
        <name>Zn(2+)</name>
        <dbReference type="ChEBI" id="CHEBI:29105"/>
    </cofactor>
</comment>
<dbReference type="PANTHER" id="PTHR10120">
    <property type="entry name" value="CAAX PRENYL PROTEASE 1"/>
    <property type="match status" value="1"/>
</dbReference>
<evidence type="ECO:0000256" key="1">
    <source>
        <dbReference type="ARBA" id="ARBA00001947"/>
    </source>
</evidence>
<dbReference type="Gene3D" id="1.25.40.10">
    <property type="entry name" value="Tetratricopeptide repeat domain"/>
    <property type="match status" value="1"/>
</dbReference>
<keyword evidence="3" id="KW-0479">Metal-binding</keyword>
<accession>A0A8J6MVX4</accession>
<feature type="transmembrane region" description="Helical" evidence="8">
    <location>
        <begin position="155"/>
        <end position="176"/>
    </location>
</feature>
<keyword evidence="2" id="KW-0645">Protease</keyword>
<dbReference type="GO" id="GO:0006508">
    <property type="term" value="P:proteolysis"/>
    <property type="evidence" value="ECO:0007669"/>
    <property type="project" value="UniProtKB-KW"/>
</dbReference>
<keyword evidence="7" id="KW-0802">TPR repeat</keyword>
<dbReference type="GO" id="GO:0046872">
    <property type="term" value="F:metal ion binding"/>
    <property type="evidence" value="ECO:0007669"/>
    <property type="project" value="UniProtKB-KW"/>
</dbReference>
<keyword evidence="8" id="KW-0812">Transmembrane</keyword>
<sequence>MFNNIIYFIVVLLIFNISYSDSPPEDFLFSTLIPLFLSWVLFAIYSAKVFGSLLKRLRERGGDDGVLTDQYQRMNVRLSVLAITLFALAVYFFNLKQWLSLISGFGSFSVLQGVLALALFFFYLCTIWYLGYPVYRAIFRVVITRRSFIRSNFRFNLPILFPWLSLSLVYDLLALSPWAGPDSFLNSVYGQILFFAISITLLMVVMPKFIQFWWGCKPLVSSEKGQQLDLFLKRMRFKYRTLLTWPIFEGRMMTAGIMGIVPRYRYILVTDSLLETLSLEELKAVLAHEIGHAKYRHLLFYILFFVGFMVLSFGLSDLFISLAFLHPHILDMVSGDDSRSISLFYLIMSVPMLVTLLIYFRYVMGFFMRNFERQADLYSSVAMGTPMLTIGSLEKIAFFSGKSRDIPNWHHFSVKQRVDCLLRAYREPGLIKRHNRFVLKSFLVYLVCICSLGYLLNFGPVKQHMGYMVIERALNQQILKEPNNPDLYQHLAIIYQRMGKDRETIDTYERVIGLDPGRAVALNNLAWLLVTTPDERLRDPDRAIDFARRAVALDRSPGFLDTLAEACFAKGLV</sequence>
<feature type="transmembrane region" description="Helical" evidence="8">
    <location>
        <begin position="188"/>
        <end position="205"/>
    </location>
</feature>
<keyword evidence="5" id="KW-0862">Zinc</keyword>
<dbReference type="InterPro" id="IPR019734">
    <property type="entry name" value="TPR_rpt"/>
</dbReference>
<dbReference type="GO" id="GO:0004222">
    <property type="term" value="F:metalloendopeptidase activity"/>
    <property type="evidence" value="ECO:0007669"/>
    <property type="project" value="InterPro"/>
</dbReference>
<evidence type="ECO:0000256" key="5">
    <source>
        <dbReference type="ARBA" id="ARBA00022833"/>
    </source>
</evidence>
<dbReference type="SMART" id="SM00028">
    <property type="entry name" value="TPR"/>
    <property type="match status" value="2"/>
</dbReference>
<comment type="caution">
    <text evidence="10">The sequence shown here is derived from an EMBL/GenBank/DDBJ whole genome shotgun (WGS) entry which is preliminary data.</text>
</comment>
<protein>
    <submittedName>
        <fullName evidence="10">M48 family metalloprotease</fullName>
    </submittedName>
</protein>
<feature type="domain" description="Peptidase M48" evidence="9">
    <location>
        <begin position="258"/>
        <end position="397"/>
    </location>
</feature>
<dbReference type="Pfam" id="PF01435">
    <property type="entry name" value="Peptidase_M48"/>
    <property type="match status" value="1"/>
</dbReference>
<feature type="transmembrane region" description="Helical" evidence="8">
    <location>
        <begin position="437"/>
        <end position="456"/>
    </location>
</feature>